<protein>
    <submittedName>
        <fullName evidence="3">TraB/GumN family protein</fullName>
    </submittedName>
</protein>
<dbReference type="InterPro" id="IPR002816">
    <property type="entry name" value="TraB/PrgY/GumN_fam"/>
</dbReference>
<comment type="caution">
    <text evidence="3">The sequence shown here is derived from an EMBL/GenBank/DDBJ whole genome shotgun (WGS) entry which is preliminary data.</text>
</comment>
<organism evidence="3 4">
    <name type="scientific">Fulvimonas yonginensis</name>
    <dbReference type="NCBI Taxonomy" id="1495200"/>
    <lineage>
        <taxon>Bacteria</taxon>
        <taxon>Pseudomonadati</taxon>
        <taxon>Pseudomonadota</taxon>
        <taxon>Gammaproteobacteria</taxon>
        <taxon>Lysobacterales</taxon>
        <taxon>Rhodanobacteraceae</taxon>
        <taxon>Fulvimonas</taxon>
    </lineage>
</organism>
<dbReference type="RefSeq" id="WP_336806030.1">
    <property type="nucleotide sequence ID" value="NZ_JBBBNY010000001.1"/>
</dbReference>
<dbReference type="CDD" id="cd14788">
    <property type="entry name" value="GumN"/>
    <property type="match status" value="1"/>
</dbReference>
<feature type="chain" id="PRO_5046552490" evidence="2">
    <location>
        <begin position="24"/>
        <end position="349"/>
    </location>
</feature>
<proteinExistence type="predicted"/>
<accession>A0ABU8J879</accession>
<evidence type="ECO:0000313" key="4">
    <source>
        <dbReference type="Proteomes" id="UP001381174"/>
    </source>
</evidence>
<dbReference type="EMBL" id="JBBBNY010000001">
    <property type="protein sequence ID" value="MEI7035418.1"/>
    <property type="molecule type" value="Genomic_DNA"/>
</dbReference>
<name>A0ABU8J879_9GAMM</name>
<sequence>MRVPCFLVLAMFALAAAGQVVPAATGSVTTLAPVRVSGEQPGPGLWKVSSPAGHVLWVLGTLDPLPRGMQWESREVRERLAQSKELLREPGLKLDAHLGFFGSLALLPRLIGIRNNPDGARLADVVPPATYARWLVLKARYIGRSGKVEKWRPLFAGFRLYEAAIERIGLDRKGVVPLLVGAARQAGIPSTSTAYRVTVEDPKALVKDFKRERLDDVACFEAMLDRVDVDLARMSERASAWASGDLDTLRRLSGTSADVPCADAVSEAGFARRLGLGDLEGKVREAWLAQARRALADDASSFALLPIDQALRPDGYLAALVAEGYTVQPPDGDGPTDEAGPAGTASAGR</sequence>
<keyword evidence="4" id="KW-1185">Reference proteome</keyword>
<feature type="signal peptide" evidence="2">
    <location>
        <begin position="1"/>
        <end position="23"/>
    </location>
</feature>
<reference evidence="3 4" key="1">
    <citation type="journal article" date="2014" name="Int. J. Syst. Evol. Microbiol.">
        <title>Fulvimonas yonginensis sp. nov., isolated from greenhouse soil, and emended description of the genus Fulvimonas.</title>
        <authorList>
            <person name="Ahn J.H."/>
            <person name="Kim S.J."/>
            <person name="Weon H.Y."/>
            <person name="Hong S.B."/>
            <person name="Seok S.J."/>
            <person name="Kwon S.W."/>
        </authorList>
    </citation>
    <scope>NUCLEOTIDE SEQUENCE [LARGE SCALE GENOMIC DNA]</scope>
    <source>
        <strain evidence="3 4">KACC 16952</strain>
    </source>
</reference>
<feature type="region of interest" description="Disordered" evidence="1">
    <location>
        <begin position="327"/>
        <end position="349"/>
    </location>
</feature>
<evidence type="ECO:0000256" key="1">
    <source>
        <dbReference type="SAM" id="MobiDB-lite"/>
    </source>
</evidence>
<keyword evidence="2" id="KW-0732">Signal</keyword>
<evidence type="ECO:0000256" key="2">
    <source>
        <dbReference type="SAM" id="SignalP"/>
    </source>
</evidence>
<evidence type="ECO:0000313" key="3">
    <source>
        <dbReference type="EMBL" id="MEI7035418.1"/>
    </source>
</evidence>
<dbReference type="Proteomes" id="UP001381174">
    <property type="component" value="Unassembled WGS sequence"/>
</dbReference>
<dbReference type="Pfam" id="PF01963">
    <property type="entry name" value="TraB_PrgY_gumN"/>
    <property type="match status" value="1"/>
</dbReference>
<gene>
    <name evidence="3" type="ORF">WAT24_01460</name>
</gene>